<gene>
    <name evidence="2" type="ORF">CKO40_08630</name>
</gene>
<protein>
    <recommendedName>
        <fullName evidence="4">Tetratricopeptide repeat protein</fullName>
    </recommendedName>
</protein>
<evidence type="ECO:0000313" key="3">
    <source>
        <dbReference type="Proteomes" id="UP001296776"/>
    </source>
</evidence>
<dbReference type="RefSeq" id="WP_200345805.1">
    <property type="nucleotide sequence ID" value="NZ_NRSJ01000012.1"/>
</dbReference>
<evidence type="ECO:0008006" key="4">
    <source>
        <dbReference type="Google" id="ProtNLM"/>
    </source>
</evidence>
<reference evidence="2" key="1">
    <citation type="submission" date="2017-08" db="EMBL/GenBank/DDBJ databases">
        <authorList>
            <person name="Imhoff J.F."/>
            <person name="Rahn T."/>
            <person name="Kuenzel S."/>
            <person name="Neulinger S.C."/>
        </authorList>
    </citation>
    <scope>NUCLEOTIDE SEQUENCE</scope>
    <source>
        <strain evidence="2">DSM 11080</strain>
    </source>
</reference>
<dbReference type="EMBL" id="NRSJ01000012">
    <property type="protein sequence ID" value="MBK1704599.1"/>
    <property type="molecule type" value="Genomic_DNA"/>
</dbReference>
<sequence>MRPIESRPRLRRPLLAGLCASALLLGCGKDPLGPENRFALVAFGQCSYDQALMLAEQAIASDNADHVERGLLLKAAILRDRGDTAAAEALYPEIAAAWERARDKPLKSSRRERKIQLLLDIARAERRAKELDPDCENVPQKGPRPEPDA</sequence>
<dbReference type="PROSITE" id="PS51257">
    <property type="entry name" value="PROKAR_LIPOPROTEIN"/>
    <property type="match status" value="1"/>
</dbReference>
<organism evidence="2 3">
    <name type="scientific">Halochromatium glycolicum</name>
    <dbReference type="NCBI Taxonomy" id="85075"/>
    <lineage>
        <taxon>Bacteria</taxon>
        <taxon>Pseudomonadati</taxon>
        <taxon>Pseudomonadota</taxon>
        <taxon>Gammaproteobacteria</taxon>
        <taxon>Chromatiales</taxon>
        <taxon>Chromatiaceae</taxon>
        <taxon>Halochromatium</taxon>
    </lineage>
</organism>
<dbReference type="Proteomes" id="UP001296776">
    <property type="component" value="Unassembled WGS sequence"/>
</dbReference>
<evidence type="ECO:0000313" key="2">
    <source>
        <dbReference type="EMBL" id="MBK1704599.1"/>
    </source>
</evidence>
<comment type="caution">
    <text evidence="2">The sequence shown here is derived from an EMBL/GenBank/DDBJ whole genome shotgun (WGS) entry which is preliminary data.</text>
</comment>
<evidence type="ECO:0000256" key="1">
    <source>
        <dbReference type="SAM" id="MobiDB-lite"/>
    </source>
</evidence>
<accession>A0AAJ0X988</accession>
<feature type="region of interest" description="Disordered" evidence="1">
    <location>
        <begin position="129"/>
        <end position="149"/>
    </location>
</feature>
<name>A0AAJ0X988_9GAMM</name>
<proteinExistence type="predicted"/>
<keyword evidence="3" id="KW-1185">Reference proteome</keyword>
<reference evidence="2" key="2">
    <citation type="journal article" date="2020" name="Microorganisms">
        <title>Osmotic Adaptation and Compatible Solute Biosynthesis of Phototrophic Bacteria as Revealed from Genome Analyses.</title>
        <authorList>
            <person name="Imhoff J.F."/>
            <person name="Rahn T."/>
            <person name="Kunzel S."/>
            <person name="Keller A."/>
            <person name="Neulinger S.C."/>
        </authorList>
    </citation>
    <scope>NUCLEOTIDE SEQUENCE</scope>
    <source>
        <strain evidence="2">DSM 11080</strain>
    </source>
</reference>
<dbReference type="AlphaFoldDB" id="A0AAJ0X988"/>